<dbReference type="PANTHER" id="PTHR43995:SF1">
    <property type="entry name" value="PRE-MRNA-PROCESSING FACTOR 19"/>
    <property type="match status" value="1"/>
</dbReference>
<dbReference type="SUPFAM" id="SSF57850">
    <property type="entry name" value="RING/U-box"/>
    <property type="match status" value="1"/>
</dbReference>
<keyword evidence="8 10" id="KW-0234">DNA repair</keyword>
<evidence type="ECO:0000256" key="5">
    <source>
        <dbReference type="ARBA" id="ARBA00022728"/>
    </source>
</evidence>
<comment type="function">
    <text evidence="10">Ubiquitin-protein ligase which is mainly involved pre-mRNA splicing and DNA repair. Required for pre-mRNA splicing as component of the spliceosome.</text>
</comment>
<feature type="region of interest" description="Disordered" evidence="11">
    <location>
        <begin position="146"/>
        <end position="171"/>
    </location>
</feature>
<evidence type="ECO:0000256" key="1">
    <source>
        <dbReference type="ARBA" id="ARBA00004123"/>
    </source>
</evidence>
<sequence length="530" mass="60007">MLLCSLSNTPTLNPVLSLKSHCIFDSKSLETFIKTNGKDPISNEPMELSDIITISNNSNTTLTPNSNEIVSNNYSSIPTMLSAFQSAWDSLSLELFQLRSDLDKTRKELSLSLYRQDAAIKVAVDACKERDEARQALAKLVDNNIISTSNNNHSNNKIDEKNSQQEDNNIPNFSEFTDLIRTEQESLLLKHKKENKERKGKSPIYKLSDVSNLSLSSDKNESLNLKKSGKIINFKSNIENTESIITFESGLFELIDISKDSKKLKVISKLNVKIESNESIPLLSFWNENKPFILSHISQRGRKSKNDKVIPYQLTNLKSKETVILNTELSNISIVASHPSLPILIVSNGKEFEVIYNNSIIYTQEVNGELNDIKFHPDGLLITLSYKSDIGIDIYDLIDRTIKLNIPFENPKDVNFASNGYYLFITGNEGILKLFDLRKNEFIQESIFDKSKNKNSLFLIDIFTSIVIYNGKYSIFDSKGKAWSEKINDFQSLEQNSNIVGISNDGNDVILYISIENEFDGIDLYKIALR</sequence>
<dbReference type="InterPro" id="IPR038959">
    <property type="entry name" value="Prp19"/>
</dbReference>
<proteinExistence type="inferred from homology"/>
<dbReference type="Gene3D" id="2.130.10.10">
    <property type="entry name" value="YVTN repeat-like/Quinoprotein amine dehydrogenase"/>
    <property type="match status" value="1"/>
</dbReference>
<evidence type="ECO:0000313" key="14">
    <source>
        <dbReference type="Proteomes" id="UP000697127"/>
    </source>
</evidence>
<dbReference type="GO" id="GO:0000398">
    <property type="term" value="P:mRNA splicing, via spliceosome"/>
    <property type="evidence" value="ECO:0007669"/>
    <property type="project" value="InterPro"/>
</dbReference>
<name>A0A9P7BEQ9_9ASCO</name>
<keyword evidence="4 10" id="KW-0507">mRNA processing</keyword>
<dbReference type="AlphaFoldDB" id="A0A9P7BEQ9"/>
<evidence type="ECO:0000256" key="10">
    <source>
        <dbReference type="RuleBase" id="RU367101"/>
    </source>
</evidence>
<comment type="pathway">
    <text evidence="10">Protein modification; protein ubiquitination.</text>
</comment>
<dbReference type="SMART" id="SM00504">
    <property type="entry name" value="Ubox"/>
    <property type="match status" value="1"/>
</dbReference>
<organism evidence="13 14">
    <name type="scientific">Pichia californica</name>
    <dbReference type="NCBI Taxonomy" id="460514"/>
    <lineage>
        <taxon>Eukaryota</taxon>
        <taxon>Fungi</taxon>
        <taxon>Dikarya</taxon>
        <taxon>Ascomycota</taxon>
        <taxon>Saccharomycotina</taxon>
        <taxon>Pichiomycetes</taxon>
        <taxon>Pichiales</taxon>
        <taxon>Pichiaceae</taxon>
        <taxon>Pichia</taxon>
    </lineage>
</organism>
<evidence type="ECO:0000256" key="2">
    <source>
        <dbReference type="ARBA" id="ARBA00006388"/>
    </source>
</evidence>
<evidence type="ECO:0000256" key="4">
    <source>
        <dbReference type="ARBA" id="ARBA00022664"/>
    </source>
</evidence>
<keyword evidence="5 10" id="KW-0747">Spliceosome</keyword>
<comment type="subunit">
    <text evidence="10">Homotetramer.</text>
</comment>
<keyword evidence="10" id="KW-0808">Transferase</keyword>
<comment type="catalytic activity">
    <reaction evidence="10">
        <text>S-ubiquitinyl-[E2 ubiquitin-conjugating enzyme]-L-cysteine + [acceptor protein]-L-lysine = [E2 ubiquitin-conjugating enzyme]-L-cysteine + N(6)-ubiquitinyl-[acceptor protein]-L-lysine.</text>
        <dbReference type="EC" id="2.3.2.27"/>
    </reaction>
</comment>
<dbReference type="PANTHER" id="PTHR43995">
    <property type="entry name" value="PRE-MRNA-PROCESSING FACTOR 19"/>
    <property type="match status" value="1"/>
</dbReference>
<dbReference type="Proteomes" id="UP000697127">
    <property type="component" value="Unassembled WGS sequence"/>
</dbReference>
<evidence type="ECO:0000256" key="8">
    <source>
        <dbReference type="ARBA" id="ARBA00023204"/>
    </source>
</evidence>
<dbReference type="InterPro" id="IPR013915">
    <property type="entry name" value="Prp19_cc"/>
</dbReference>
<dbReference type="GO" id="GO:0071006">
    <property type="term" value="C:U2-type catalytic step 1 spliceosome"/>
    <property type="evidence" value="ECO:0007669"/>
    <property type="project" value="TreeGrafter"/>
</dbReference>
<protein>
    <recommendedName>
        <fullName evidence="10">Pre-mRNA-processing factor 19</fullName>
        <ecNumber evidence="10">2.3.2.27</ecNumber>
    </recommendedName>
</protein>
<dbReference type="OrthoDB" id="687049at2759"/>
<dbReference type="InterPro" id="IPR036322">
    <property type="entry name" value="WD40_repeat_dom_sf"/>
</dbReference>
<evidence type="ECO:0000259" key="12">
    <source>
        <dbReference type="SMART" id="SM00504"/>
    </source>
</evidence>
<dbReference type="FunFam" id="3.30.40.10:FF:000027">
    <property type="entry name" value="Pre-mRNA-processing factor 19, putative"/>
    <property type="match status" value="1"/>
</dbReference>
<feature type="compositionally biased region" description="Low complexity" evidence="11">
    <location>
        <begin position="146"/>
        <end position="155"/>
    </location>
</feature>
<dbReference type="EMBL" id="PUHW01000277">
    <property type="protein sequence ID" value="KAG0687335.1"/>
    <property type="molecule type" value="Genomic_DNA"/>
</dbReference>
<evidence type="ECO:0000256" key="9">
    <source>
        <dbReference type="ARBA" id="ARBA00023242"/>
    </source>
</evidence>
<keyword evidence="14" id="KW-1185">Reference proteome</keyword>
<accession>A0A9P7BEQ9</accession>
<dbReference type="InterPro" id="IPR013083">
    <property type="entry name" value="Znf_RING/FYVE/PHD"/>
</dbReference>
<keyword evidence="3" id="KW-0853">WD repeat</keyword>
<evidence type="ECO:0000256" key="11">
    <source>
        <dbReference type="SAM" id="MobiDB-lite"/>
    </source>
</evidence>
<evidence type="ECO:0000256" key="7">
    <source>
        <dbReference type="ARBA" id="ARBA00023187"/>
    </source>
</evidence>
<dbReference type="InterPro" id="IPR015943">
    <property type="entry name" value="WD40/YVTN_repeat-like_dom_sf"/>
</dbReference>
<dbReference type="GO" id="GO:0070534">
    <property type="term" value="P:protein K63-linked ubiquitination"/>
    <property type="evidence" value="ECO:0007669"/>
    <property type="project" value="UniProtKB-UniRule"/>
</dbReference>
<gene>
    <name evidence="13" type="ORF">C6P40_002491</name>
</gene>
<dbReference type="Pfam" id="PF08606">
    <property type="entry name" value="Prp19"/>
    <property type="match status" value="1"/>
</dbReference>
<dbReference type="InterPro" id="IPR003613">
    <property type="entry name" value="Ubox_domain"/>
</dbReference>
<evidence type="ECO:0000256" key="6">
    <source>
        <dbReference type="ARBA" id="ARBA00022763"/>
    </source>
</evidence>
<keyword evidence="9 10" id="KW-0539">Nucleus</keyword>
<dbReference type="GO" id="GO:0000974">
    <property type="term" value="C:Prp19 complex"/>
    <property type="evidence" value="ECO:0007669"/>
    <property type="project" value="UniProtKB-UniRule"/>
</dbReference>
<dbReference type="Gene3D" id="3.30.40.10">
    <property type="entry name" value="Zinc/RING finger domain, C3HC4 (zinc finger)"/>
    <property type="match status" value="1"/>
</dbReference>
<comment type="similarity">
    <text evidence="2 10">Belongs to the WD repeat PRP19 family.</text>
</comment>
<feature type="domain" description="U-box" evidence="12">
    <location>
        <begin position="1"/>
        <end position="69"/>
    </location>
</feature>
<dbReference type="GO" id="GO:0005737">
    <property type="term" value="C:cytoplasm"/>
    <property type="evidence" value="ECO:0007669"/>
    <property type="project" value="TreeGrafter"/>
</dbReference>
<comment type="caution">
    <text evidence="13">The sequence shown here is derived from an EMBL/GenBank/DDBJ whole genome shotgun (WGS) entry which is preliminary data.</text>
</comment>
<dbReference type="SUPFAM" id="SSF50978">
    <property type="entry name" value="WD40 repeat-like"/>
    <property type="match status" value="1"/>
</dbReference>
<comment type="subcellular location">
    <subcellularLocation>
        <location evidence="1 10">Nucleus</location>
    </subcellularLocation>
</comment>
<reference evidence="13" key="1">
    <citation type="submission" date="2020-11" db="EMBL/GenBank/DDBJ databases">
        <title>Kefir isolates.</title>
        <authorList>
            <person name="Marcisauskas S."/>
            <person name="Kim Y."/>
            <person name="Blasche S."/>
        </authorList>
    </citation>
    <scope>NUCLEOTIDE SEQUENCE</scope>
    <source>
        <strain evidence="13">Olga-1</strain>
    </source>
</reference>
<keyword evidence="6 10" id="KW-0227">DNA damage</keyword>
<dbReference type="EC" id="2.3.2.27" evidence="10"/>
<dbReference type="GO" id="GO:0061630">
    <property type="term" value="F:ubiquitin protein ligase activity"/>
    <property type="evidence" value="ECO:0007669"/>
    <property type="project" value="UniProtKB-UniRule"/>
</dbReference>
<evidence type="ECO:0000256" key="3">
    <source>
        <dbReference type="ARBA" id="ARBA00022574"/>
    </source>
</evidence>
<keyword evidence="10" id="KW-0833">Ubl conjugation pathway</keyword>
<dbReference type="GO" id="GO:0006281">
    <property type="term" value="P:DNA repair"/>
    <property type="evidence" value="ECO:0007669"/>
    <property type="project" value="UniProtKB-KW"/>
</dbReference>
<evidence type="ECO:0000313" key="13">
    <source>
        <dbReference type="EMBL" id="KAG0687335.1"/>
    </source>
</evidence>
<keyword evidence="7 10" id="KW-0508">mRNA splicing</keyword>